<evidence type="ECO:0000256" key="2">
    <source>
        <dbReference type="ARBA" id="ARBA00022692"/>
    </source>
</evidence>
<evidence type="ECO:0000256" key="4">
    <source>
        <dbReference type="ARBA" id="ARBA00022989"/>
    </source>
</evidence>
<dbReference type="PROSITE" id="PS51371">
    <property type="entry name" value="CBS"/>
    <property type="match status" value="1"/>
</dbReference>
<feature type="domain" description="CBS" evidence="8">
    <location>
        <begin position="234"/>
        <end position="291"/>
    </location>
</feature>
<dbReference type="Gene3D" id="3.10.580.10">
    <property type="entry name" value="CBS-domain"/>
    <property type="match status" value="1"/>
</dbReference>
<accession>A0A644ZSB7</accession>
<keyword evidence="4 7" id="KW-1133">Transmembrane helix</keyword>
<dbReference type="GO" id="GO:0050660">
    <property type="term" value="F:flavin adenine dinucleotide binding"/>
    <property type="evidence" value="ECO:0007669"/>
    <property type="project" value="InterPro"/>
</dbReference>
<dbReference type="GO" id="GO:0005886">
    <property type="term" value="C:plasma membrane"/>
    <property type="evidence" value="ECO:0007669"/>
    <property type="project" value="TreeGrafter"/>
</dbReference>
<dbReference type="InterPro" id="IPR046342">
    <property type="entry name" value="CBS_dom_sf"/>
</dbReference>
<dbReference type="AlphaFoldDB" id="A0A644ZSB7"/>
<name>A0A644ZSB7_9ZZZZ</name>
<dbReference type="SMART" id="SM01091">
    <property type="entry name" value="CorC_HlyC"/>
    <property type="match status" value="1"/>
</dbReference>
<dbReference type="SUPFAM" id="SSF56176">
    <property type="entry name" value="FAD-binding/transporter-associated domain-like"/>
    <property type="match status" value="1"/>
</dbReference>
<dbReference type="Pfam" id="PF03471">
    <property type="entry name" value="CorC_HlyC"/>
    <property type="match status" value="1"/>
</dbReference>
<evidence type="ECO:0000313" key="9">
    <source>
        <dbReference type="EMBL" id="MPM41543.1"/>
    </source>
</evidence>
<dbReference type="Gene3D" id="3.30.465.10">
    <property type="match status" value="1"/>
</dbReference>
<comment type="subcellular location">
    <subcellularLocation>
        <location evidence="1">Membrane</location>
        <topology evidence="1">Multi-pass membrane protein</topology>
    </subcellularLocation>
</comment>
<proteinExistence type="predicted"/>
<dbReference type="EMBL" id="VSSQ01009410">
    <property type="protein sequence ID" value="MPM41543.1"/>
    <property type="molecule type" value="Genomic_DNA"/>
</dbReference>
<dbReference type="InterPro" id="IPR016169">
    <property type="entry name" value="FAD-bd_PCMH_sub2"/>
</dbReference>
<dbReference type="Pfam" id="PF01595">
    <property type="entry name" value="CNNM"/>
    <property type="match status" value="1"/>
</dbReference>
<sequence>METILHVSPYLAIIAVVSLLLLALLTALEKAFEGYSRIRYEVDKKQEKKYALVMEELLEHDGELTLSLRSAFNILLVVFGVTCALIFPGFFTGLAVALILVLLLAKLLPSYLASVNPLFVLSYFVFVAKGVHRLFSPFTGKLPDVPHQPEKEESSEITILQNALNFSEVKVRECMIPRTEICAVSQDISNEELLAQFAESKYSRILVYNGSIDKIVGYVHSKDLFAGGQPISGIIRNIDYVTEEMEAQELLSLLIKNKRSIAVVNDEYGGTAGIVTLEDLIEEIFGEISDELDKEELAERQISDTEFIFSGRLEIKYLNKSYDLDIPESDDYETLGGFITWFNENIPAQGETLSYGNFEFSILKTHSNRVESVALRIVEE</sequence>
<dbReference type="InterPro" id="IPR005170">
    <property type="entry name" value="Transptr-assoc_dom"/>
</dbReference>
<dbReference type="CDD" id="cd04590">
    <property type="entry name" value="CBS_pair_CorC_HlyC_assoc"/>
    <property type="match status" value="1"/>
</dbReference>
<feature type="transmembrane region" description="Helical" evidence="7">
    <location>
        <begin position="74"/>
        <end position="105"/>
    </location>
</feature>
<organism evidence="9">
    <name type="scientific">bioreactor metagenome</name>
    <dbReference type="NCBI Taxonomy" id="1076179"/>
    <lineage>
        <taxon>unclassified sequences</taxon>
        <taxon>metagenomes</taxon>
        <taxon>ecological metagenomes</taxon>
    </lineage>
</organism>
<dbReference type="Pfam" id="PF00571">
    <property type="entry name" value="CBS"/>
    <property type="match status" value="2"/>
</dbReference>
<dbReference type="PANTHER" id="PTHR22777">
    <property type="entry name" value="HEMOLYSIN-RELATED"/>
    <property type="match status" value="1"/>
</dbReference>
<feature type="transmembrane region" description="Helical" evidence="7">
    <location>
        <begin position="6"/>
        <end position="28"/>
    </location>
</feature>
<comment type="caution">
    <text evidence="9">The sequence shown here is derived from an EMBL/GenBank/DDBJ whole genome shotgun (WGS) entry which is preliminary data.</text>
</comment>
<dbReference type="InterPro" id="IPR036318">
    <property type="entry name" value="FAD-bd_PCMH-like_sf"/>
</dbReference>
<evidence type="ECO:0000256" key="5">
    <source>
        <dbReference type="ARBA" id="ARBA00023122"/>
    </source>
</evidence>
<keyword evidence="2 7" id="KW-0812">Transmembrane</keyword>
<dbReference type="InterPro" id="IPR002550">
    <property type="entry name" value="CNNM"/>
</dbReference>
<evidence type="ECO:0000256" key="3">
    <source>
        <dbReference type="ARBA" id="ARBA00022737"/>
    </source>
</evidence>
<reference evidence="9" key="1">
    <citation type="submission" date="2019-08" db="EMBL/GenBank/DDBJ databases">
        <authorList>
            <person name="Kucharzyk K."/>
            <person name="Murdoch R.W."/>
            <person name="Higgins S."/>
            <person name="Loffler F."/>
        </authorList>
    </citation>
    <scope>NUCLEOTIDE SEQUENCE</scope>
</reference>
<protein>
    <recommendedName>
        <fullName evidence="8">CBS domain-containing protein</fullName>
    </recommendedName>
</protein>
<evidence type="ECO:0000256" key="1">
    <source>
        <dbReference type="ARBA" id="ARBA00004141"/>
    </source>
</evidence>
<keyword evidence="6 7" id="KW-0472">Membrane</keyword>
<dbReference type="InterPro" id="IPR000644">
    <property type="entry name" value="CBS_dom"/>
</dbReference>
<keyword evidence="3" id="KW-0677">Repeat</keyword>
<dbReference type="PANTHER" id="PTHR22777:SF17">
    <property type="entry name" value="UPF0053 PROTEIN SLL0260"/>
    <property type="match status" value="1"/>
</dbReference>
<gene>
    <name evidence="9" type="ORF">SDC9_88198</name>
</gene>
<evidence type="ECO:0000256" key="7">
    <source>
        <dbReference type="SAM" id="Phobius"/>
    </source>
</evidence>
<feature type="transmembrane region" description="Helical" evidence="7">
    <location>
        <begin position="111"/>
        <end position="131"/>
    </location>
</feature>
<dbReference type="InterPro" id="IPR044751">
    <property type="entry name" value="Ion_transp-like_CBS"/>
</dbReference>
<evidence type="ECO:0000259" key="8">
    <source>
        <dbReference type="PROSITE" id="PS51371"/>
    </source>
</evidence>
<evidence type="ECO:0000256" key="6">
    <source>
        <dbReference type="ARBA" id="ARBA00023136"/>
    </source>
</evidence>
<keyword evidence="5" id="KW-0129">CBS domain</keyword>
<dbReference type="SUPFAM" id="SSF54631">
    <property type="entry name" value="CBS-domain pair"/>
    <property type="match status" value="1"/>
</dbReference>